<reference evidence="10 13" key="1">
    <citation type="journal article" date="2015" name="Parasit. Vectors">
        <title>Draft genome of the scabies mite.</title>
        <authorList>
            <person name="Rider S.D.Jr."/>
            <person name="Morgan M.S."/>
            <person name="Arlian L.G."/>
        </authorList>
    </citation>
    <scope>NUCLEOTIDE SEQUENCE [LARGE SCALE GENOMIC DNA]</scope>
    <source>
        <strain evidence="10">Arlian Lab</strain>
    </source>
</reference>
<keyword evidence="12" id="KW-1185">Reference proteome</keyword>
<dbReference type="Gene3D" id="1.10.10.10">
    <property type="entry name" value="Winged helix-like DNA-binding domain superfamily/Winged helix DNA-binding domain"/>
    <property type="match status" value="2"/>
</dbReference>
<feature type="domain" description="Helicase C-terminal" evidence="8">
    <location>
        <begin position="1714"/>
        <end position="1908"/>
    </location>
</feature>
<dbReference type="SUPFAM" id="SSF46785">
    <property type="entry name" value="Winged helix' DNA-binding domain"/>
    <property type="match status" value="1"/>
</dbReference>
<dbReference type="GO" id="GO:0005524">
    <property type="term" value="F:ATP binding"/>
    <property type="evidence" value="ECO:0007669"/>
    <property type="project" value="UniProtKB-KW"/>
</dbReference>
<dbReference type="SMART" id="SM00487">
    <property type="entry name" value="DEXDc"/>
    <property type="match status" value="2"/>
</dbReference>
<dbReference type="InterPro" id="IPR050474">
    <property type="entry name" value="Hel308_SKI2-like"/>
</dbReference>
<dbReference type="SUPFAM" id="SSF81296">
    <property type="entry name" value="E set domains"/>
    <property type="match status" value="1"/>
</dbReference>
<feature type="domain" description="Helicase C-terminal" evidence="8">
    <location>
        <begin position="860"/>
        <end position="1061"/>
    </location>
</feature>
<dbReference type="PIRSF" id="PIRSF039073">
    <property type="entry name" value="BRR2"/>
    <property type="match status" value="1"/>
</dbReference>
<evidence type="ECO:0000256" key="6">
    <source>
        <dbReference type="ARBA" id="ARBA00054527"/>
    </source>
</evidence>
<evidence type="ECO:0000313" key="13">
    <source>
        <dbReference type="Proteomes" id="UP000616769"/>
    </source>
</evidence>
<keyword evidence="5" id="KW-0067">ATP-binding</keyword>
<comment type="function">
    <text evidence="6">Catalyzes the ATP-dependent unwinding of U4/U6 RNA duplices, an essential step in the assembly of a catalytically active spliceosome. Plays a role in pre-mRNA splicing.</text>
</comment>
<dbReference type="GO" id="GO:0003676">
    <property type="term" value="F:nucleic acid binding"/>
    <property type="evidence" value="ECO:0007669"/>
    <property type="project" value="InterPro"/>
</dbReference>
<dbReference type="Gene3D" id="2.60.40.150">
    <property type="entry name" value="C2 domain"/>
    <property type="match status" value="2"/>
</dbReference>
<evidence type="ECO:0000256" key="5">
    <source>
        <dbReference type="ARBA" id="ARBA00022840"/>
    </source>
</evidence>
<dbReference type="InterPro" id="IPR011545">
    <property type="entry name" value="DEAD/DEAH_box_helicase_dom"/>
</dbReference>
<dbReference type="EMBL" id="WVUK01000062">
    <property type="protein sequence ID" value="KAF7490948.1"/>
    <property type="molecule type" value="Genomic_DNA"/>
</dbReference>
<evidence type="ECO:0000256" key="2">
    <source>
        <dbReference type="ARBA" id="ARBA00022741"/>
    </source>
</evidence>
<evidence type="ECO:0000256" key="4">
    <source>
        <dbReference type="ARBA" id="ARBA00022806"/>
    </source>
</evidence>
<dbReference type="InterPro" id="IPR036388">
    <property type="entry name" value="WH-like_DNA-bd_sf"/>
</dbReference>
<evidence type="ECO:0000259" key="8">
    <source>
        <dbReference type="PROSITE" id="PS51194"/>
    </source>
</evidence>
<dbReference type="GO" id="GO:0016787">
    <property type="term" value="F:hydrolase activity"/>
    <property type="evidence" value="ECO:0007669"/>
    <property type="project" value="UniProtKB-KW"/>
</dbReference>
<proteinExistence type="predicted"/>
<dbReference type="FunFam" id="3.40.50.300:FF:000198">
    <property type="entry name" value="Activating signal cointegrator 1 complex subunit"/>
    <property type="match status" value="1"/>
</dbReference>
<name>A0A132AIU6_SARSC</name>
<dbReference type="FunFam" id="2.60.40.150:FF:000113">
    <property type="entry name" value="activating signal cointegrator 1 complex subunit 3"/>
    <property type="match status" value="1"/>
</dbReference>
<dbReference type="EnsemblMetazoa" id="SSS_4623s_mrna">
    <property type="protein sequence ID" value="KAF7490948.1"/>
    <property type="gene ID" value="SSS_4623"/>
</dbReference>
<dbReference type="Pfam" id="PF00271">
    <property type="entry name" value="Helicase_C"/>
    <property type="match status" value="2"/>
</dbReference>
<evidence type="ECO:0000256" key="1">
    <source>
        <dbReference type="ARBA" id="ARBA00022737"/>
    </source>
</evidence>
<dbReference type="VEuPathDB" id="VectorBase:SSCA000302"/>
<evidence type="ECO:0000313" key="12">
    <source>
        <dbReference type="Proteomes" id="UP000070412"/>
    </source>
</evidence>
<dbReference type="PROSITE" id="PS51192">
    <property type="entry name" value="HELICASE_ATP_BIND_1"/>
    <property type="match status" value="2"/>
</dbReference>
<dbReference type="InterPro" id="IPR057842">
    <property type="entry name" value="WH_MER3"/>
</dbReference>
<dbReference type="FunFam" id="1.10.10.10:FF:000024">
    <property type="entry name" value="U5 small nuclear ribonucleoprotein helicase"/>
    <property type="match status" value="1"/>
</dbReference>
<dbReference type="Pfam" id="PF00270">
    <property type="entry name" value="DEAD"/>
    <property type="match status" value="2"/>
</dbReference>
<dbReference type="EMBL" id="JXLN01015661">
    <property type="protein sequence ID" value="KPM10739.1"/>
    <property type="molecule type" value="Genomic_DNA"/>
</dbReference>
<dbReference type="InterPro" id="IPR027417">
    <property type="entry name" value="P-loop_NTPase"/>
</dbReference>
<keyword evidence="1" id="KW-0677">Repeat</keyword>
<dbReference type="CDD" id="cd18795">
    <property type="entry name" value="SF2_C_Ski2"/>
    <property type="match status" value="2"/>
</dbReference>
<dbReference type="PROSITE" id="PS51194">
    <property type="entry name" value="HELICASE_CTER"/>
    <property type="match status" value="2"/>
</dbReference>
<evidence type="ECO:0000313" key="9">
    <source>
        <dbReference type="EMBL" id="KAF7490948.1"/>
    </source>
</evidence>
<dbReference type="InterPro" id="IPR004179">
    <property type="entry name" value="Sec63-dom"/>
</dbReference>
<gene>
    <name evidence="10" type="ORF">QR98_0093000</name>
    <name evidence="9" type="ORF">SSS_4623</name>
</gene>
<dbReference type="FunFam" id="3.40.50.300:FF:000231">
    <property type="entry name" value="Activating signal cointegrator 1 complex subunit 3"/>
    <property type="match status" value="1"/>
</dbReference>
<evidence type="ECO:0000313" key="11">
    <source>
        <dbReference type="EnsemblMetazoa" id="KAF7490948.1"/>
    </source>
</evidence>
<feature type="domain" description="Helicase ATP-binding" evidence="7">
    <location>
        <begin position="639"/>
        <end position="825"/>
    </location>
</feature>
<dbReference type="Pfam" id="PF23445">
    <property type="entry name" value="WHD_SNRNP200"/>
    <property type="match status" value="2"/>
</dbReference>
<dbReference type="PANTHER" id="PTHR47961">
    <property type="entry name" value="DNA POLYMERASE THETA, PUTATIVE (AFU_ORTHOLOGUE AFUA_1G05260)-RELATED"/>
    <property type="match status" value="1"/>
</dbReference>
<keyword evidence="2" id="KW-0547">Nucleotide-binding</keyword>
<dbReference type="FunFam" id="1.10.3380.10:FF:000002">
    <property type="entry name" value="Activating signal cointegrator 1 complex subunit 3"/>
    <property type="match status" value="1"/>
</dbReference>
<dbReference type="Pfam" id="PF02889">
    <property type="entry name" value="Sec63"/>
    <property type="match status" value="2"/>
</dbReference>
<reference evidence="9" key="3">
    <citation type="submission" date="2020-01" db="EMBL/GenBank/DDBJ databases">
        <authorList>
            <person name="Korhonen P.K.K."/>
            <person name="Guangxu M.G."/>
            <person name="Wang T.W."/>
            <person name="Stroehlein A.J.S."/>
            <person name="Young N.D."/>
            <person name="Ang C.-S.A."/>
            <person name="Fernando D.W.F."/>
            <person name="Lu H.L."/>
            <person name="Taylor S.T."/>
            <person name="Ehtesham M.E.M."/>
            <person name="Najaraj S.H.N."/>
            <person name="Harsha G.H.G."/>
            <person name="Madugundu A.M."/>
            <person name="Renuse S.R."/>
            <person name="Holt D.H."/>
            <person name="Pandey A.P."/>
            <person name="Papenfuss A.P."/>
            <person name="Gasser R.B.G."/>
            <person name="Fischer K.F."/>
        </authorList>
    </citation>
    <scope>NUCLEOTIDE SEQUENCE</scope>
    <source>
        <strain evidence="9">SSS_KF_BRIS2020</strain>
    </source>
</reference>
<dbReference type="OrthoDB" id="5575at2759"/>
<dbReference type="Proteomes" id="UP000616769">
    <property type="component" value="Unassembled WGS sequence"/>
</dbReference>
<dbReference type="InterPro" id="IPR001650">
    <property type="entry name" value="Helicase_C-like"/>
</dbReference>
<protein>
    <submittedName>
        <fullName evidence="9 10">Activating signal cointegrator 1 complex subunit 3</fullName>
    </submittedName>
</protein>
<reference evidence="11" key="4">
    <citation type="submission" date="2022-06" db="UniProtKB">
        <authorList>
            <consortium name="EnsemblMetazoa"/>
        </authorList>
    </citation>
    <scope>IDENTIFICATION</scope>
</reference>
<accession>A0A132AIU6</accession>
<dbReference type="InterPro" id="IPR014756">
    <property type="entry name" value="Ig_E-set"/>
</dbReference>
<keyword evidence="4" id="KW-0347">Helicase</keyword>
<dbReference type="SMART" id="SM00382">
    <property type="entry name" value="AAA"/>
    <property type="match status" value="2"/>
</dbReference>
<feature type="domain" description="Helicase ATP-binding" evidence="7">
    <location>
        <begin position="1502"/>
        <end position="1677"/>
    </location>
</feature>
<dbReference type="Proteomes" id="UP000070412">
    <property type="component" value="Unassembled WGS sequence"/>
</dbReference>
<dbReference type="SMART" id="SM00490">
    <property type="entry name" value="HELICc"/>
    <property type="match status" value="2"/>
</dbReference>
<dbReference type="InterPro" id="IPR003593">
    <property type="entry name" value="AAA+_ATPase"/>
</dbReference>
<evidence type="ECO:0000256" key="3">
    <source>
        <dbReference type="ARBA" id="ARBA00022801"/>
    </source>
</evidence>
<dbReference type="InterPro" id="IPR014001">
    <property type="entry name" value="Helicase_ATP-bd"/>
</dbReference>
<dbReference type="PANTHER" id="PTHR47961:SF13">
    <property type="entry name" value="ACTIVATING SIGNAL COINTEGRATOR 1 COMPLEX SUBUNIT 3"/>
    <property type="match status" value="1"/>
</dbReference>
<dbReference type="SMART" id="SM00973">
    <property type="entry name" value="Sec63"/>
    <property type="match status" value="2"/>
</dbReference>
<dbReference type="Gene3D" id="3.40.50.300">
    <property type="entry name" value="P-loop containing nucleotide triphosphate hydrolases"/>
    <property type="match status" value="4"/>
</dbReference>
<dbReference type="SUPFAM" id="SSF158702">
    <property type="entry name" value="Sec63 N-terminal domain-like"/>
    <property type="match status" value="2"/>
</dbReference>
<dbReference type="InterPro" id="IPR035892">
    <property type="entry name" value="C2_domain_sf"/>
</dbReference>
<evidence type="ECO:0000259" key="7">
    <source>
        <dbReference type="PROSITE" id="PS51192"/>
    </source>
</evidence>
<dbReference type="SUPFAM" id="SSF52540">
    <property type="entry name" value="P-loop containing nucleoside triphosphate hydrolases"/>
    <property type="match status" value="4"/>
</dbReference>
<evidence type="ECO:0000313" key="10">
    <source>
        <dbReference type="EMBL" id="KPM10739.1"/>
    </source>
</evidence>
<dbReference type="GO" id="GO:0004386">
    <property type="term" value="F:helicase activity"/>
    <property type="evidence" value="ECO:0007669"/>
    <property type="project" value="UniProtKB-KW"/>
</dbReference>
<dbReference type="InterPro" id="IPR036390">
    <property type="entry name" value="WH_DNA-bd_sf"/>
</dbReference>
<dbReference type="GO" id="GO:0180022">
    <property type="term" value="C:RQC-trigger complex"/>
    <property type="evidence" value="ECO:0007669"/>
    <property type="project" value="UniProtKB-ARBA"/>
</dbReference>
<reference evidence="12" key="2">
    <citation type="journal article" date="2020" name="PLoS Negl. Trop. Dis.">
        <title>High-quality nuclear genome for Sarcoptes scabiei-A critical resource for a neglected parasite.</title>
        <authorList>
            <person name="Korhonen P.K."/>
            <person name="Gasser R.B."/>
            <person name="Ma G."/>
            <person name="Wang T."/>
            <person name="Stroehlein A.J."/>
            <person name="Young N.D."/>
            <person name="Ang C.S."/>
            <person name="Fernando D.D."/>
            <person name="Lu H.C."/>
            <person name="Taylor S."/>
            <person name="Reynolds S.L."/>
            <person name="Mofiz E."/>
            <person name="Najaraj S.H."/>
            <person name="Gowda H."/>
            <person name="Madugundu A."/>
            <person name="Renuse S."/>
            <person name="Holt D."/>
            <person name="Pandey A."/>
            <person name="Papenfuss A.T."/>
            <person name="Fischer K."/>
        </authorList>
    </citation>
    <scope>NUCLEOTIDE SEQUENCE [LARGE SCALE GENOMIC DNA]</scope>
</reference>
<dbReference type="Gene3D" id="1.10.3380.10">
    <property type="entry name" value="Sec63 N-terminal domain-like domain"/>
    <property type="match status" value="2"/>
</dbReference>
<sequence>MEIHHNGSNIFNKKGRYFSSYIRDKFLDYRREPERILDQSHHSRMQTINIRLNEIIDNYHLPNFEDIVKHLRDEYSKTFSNQDSALLDNPLPEDSRINSQNLDEEYSIENFDYLLKQLLQYTSLLICDNNIDEKFNSFRQNLCEKSAVYILWIFYHLLESHGSIERSFFSPNEAIQMIKIHQPTLEFVFDSTPLNLAAFVPMFLCSRSLFRMMDFSYLNEIFFYSMAIQDVIENSEFADHSSIHSDWFDRLVSEHENICHNLPSIDESKDDENNLGFEVSLQKQILKHLIRDNFDCDESEYNVEAINSDSGNKQRTLGAAIAPENCLDQNIEDVLSALYNEINDFILQYALNQKEEFFLGTVELYNTILNWIVENQADDHQISEEMTNLLGNNSMNLITKIITFYKPRIAKRIKEMANQPSPSSLQQGQSSISNKKTDNLKRAEHLWQLISKAKAESSSVRPSIVVNTAREKALAKEMKKIEKKYNKELNKIQKEKNFTDEIYMTDNNDDQITIQQLQKMREKNLKQSIRTVIKPIYEEQFKQYKPREKYPFVFVELNEIKSSASYVAETQLVLPIDSQRIDRPKYEEISIPLITKSSEIEQFLQSFPRIEIKDTDEFVRIGFKDFSTLNIIQSTVFKTAYYNENQNLLICAPTGAGKTEIAMLSILNVLRLFSNDDDPRNIDINQFKIIYIAPMKALCAEMTSTFARRLEPFGVKVRESTGDTQLTQKEIMGTQMLVVTPEKWDVITRKSVGDVQLMDLVRLIIIDEIHLLQSDRGHVLETLVARTIRYIEQTQKLIRLVGLSATLPNYVDVAQFLHVDFFNGLFVFDERFRTVPLSKTFIGCKSKNNHQLLMDMDEITMQKTKEILKKENQVMIFVHSRNSTMQLANYLIEKVQYNNTDKELAMIFKADFDRLTGSEKLINRARYRNLDKFLLQGIGIHHAGMPRSERNIVEKLFKAGVIKILVCTSTLAWGVNLPAHSVIIRGTEYYDSARGYFVDIDMLDVLQIFGRAGRPQYDTEGEATIITKHDKLAYYLRMLTNQSPIESHFMKHLTDNLNAEIVLGTIANIAEAMEWIRYTYFYIRMQKNPLEYGLKSMAAMHLPLINEHLLGLIRNAAEQLDQAQMVRYNPEHNGTLDPTHLGRIASHFYLKHETILHLNDNIRTIYDTGKMFEFLSNASEFQQLKCRDEEIKHLEKLFHACKFHVKGELTNTNTKVNILMQNVINRGYSDCHSLNSDLMYITQNVSRITRGMFEYVLKRGWPLLAEQFLTISLMFEKQIWDHETPFRQFEQELTVDVMRKLTALQQSKSLHVYDFKDMTSNEIGDLIRDRKYGPIVKRLSSILPNIQIEATVRPITRTILTVCIQVKPDFVWEDRYHGKTAQIFWIWLSDFENNHIYHAESCRFTKKQVVRDDVQNFIFTIPLLDASHLQKQYLIHSVFEYWLGSENQIAISCENLILPDKLLPNTALLNLMPLPIKALNNPLFESLYPFQHFNPIQTQIFHCLYHTDQNILLGAPTGSGKTIAAEIALFRVLNNSPEKKIVYIAPLKALVRERVDDWRSKFHEKLGLHVVELTGDVTPDIGAIDSSNIIVTTPEKWDGVSRGWTFRKFVRQVALIIIDEIHLLGEDRGPVLEVIVSRTNLICSRTCEQIRIVGLSTAIANAQDLAAWLRINKNGLYNFSPSVRPVPIEVHVSGFSEKHYCPRMASMNKPTYRAIKQYSPEKPVIVFVSSRRQTRLTALDLITLIASDEHSNVISFFRYEDLDEFEDILQGVKDSYLKHTLRFGIGLHHAGLIESDRKLVEHLFLTQRIQVLITTATLAWGINLPAHAVVIKGTEFFDGKKGKYVDFPITDVLQMIGRAGRPQFDTSAVAVLFVQDIKKEYYRKFLYEPFPVESHLLDVFPDHLNAEIVAGTVRTKHEAMQYLSSTYLYHRIIKNPSYYGVDLSDVSDHSNENEINTQIIQFLSGYIDRCVEILKDNFCIVLSDSDDDFDNQEECYDRNDFLRQHQTMTSTPFGKIASFYYLSYHTIRLFQDKLSSFDNGFEYHTINDLLELLTMAVEFSTLPVRHNEELLNQDLNRICPIKLDRKAMDSPHTKTNLLIQAHCSRLPLPIVDYYTDLKTVLDQIIRILQAMIDISAINGSLPTTINIINLQQCILQGSWQNSNQIETFLSESINVSRHNGNFSIYDDSNDAQHFYDDSRRRPFESNVEQLPEELTTLPILLQFIYELTLRSSSTSPQREFESLFAPYPIHNHVVANLFRSLLNLPLINMEDFVIKKINRSPNEFEEVGVIQHISKEESFKSKNEMKWIHLESNADYMLTCKIKKLLFRTHTNKFNVAKINQAFCPRFPKQKYESWYLILGCREKSELIAMTRLANIDYRYGNQINLKFHTPKVSSQRVIYEIYLLSDSYIGLDQQYCLPLEID</sequence>
<organism evidence="10 13">
    <name type="scientific">Sarcoptes scabiei</name>
    <name type="common">Itch mite</name>
    <name type="synonym">Acarus scabiei</name>
    <dbReference type="NCBI Taxonomy" id="52283"/>
    <lineage>
        <taxon>Eukaryota</taxon>
        <taxon>Metazoa</taxon>
        <taxon>Ecdysozoa</taxon>
        <taxon>Arthropoda</taxon>
        <taxon>Chelicerata</taxon>
        <taxon>Arachnida</taxon>
        <taxon>Acari</taxon>
        <taxon>Acariformes</taxon>
        <taxon>Sarcoptiformes</taxon>
        <taxon>Astigmata</taxon>
        <taxon>Psoroptidia</taxon>
        <taxon>Sarcoptoidea</taxon>
        <taxon>Sarcoptidae</taxon>
        <taxon>Sarcoptinae</taxon>
        <taxon>Sarcoptes</taxon>
    </lineage>
</organism>
<dbReference type="FunFam" id="3.40.50.300:FF:000102">
    <property type="entry name" value="RNA helicase, activating signal cointegrator 1"/>
    <property type="match status" value="1"/>
</dbReference>
<dbReference type="FunFam" id="3.40.50.300:FF:000062">
    <property type="entry name" value="U5 small nuclear ribonucleoprotein helicase"/>
    <property type="match status" value="1"/>
</dbReference>
<keyword evidence="3" id="KW-0378">Hydrolase</keyword>
<dbReference type="Gene3D" id="1.10.150.20">
    <property type="entry name" value="5' to 3' exonuclease, C-terminal subdomain"/>
    <property type="match status" value="1"/>
</dbReference>
<dbReference type="FunFam" id="1.10.10.10:FF:000012">
    <property type="entry name" value="U5 small nuclear ribonucleoprotein helicase"/>
    <property type="match status" value="1"/>
</dbReference>